<dbReference type="GO" id="GO:0005634">
    <property type="term" value="C:nucleus"/>
    <property type="evidence" value="ECO:0007669"/>
    <property type="project" value="UniProtKB-SubCell"/>
</dbReference>
<dbReference type="EMBL" id="OA571113">
    <property type="protein sequence ID" value="CAD7203768.1"/>
    <property type="molecule type" value="Genomic_DNA"/>
</dbReference>
<dbReference type="Gene3D" id="3.40.50.10130">
    <property type="match status" value="1"/>
</dbReference>
<dbReference type="GO" id="GO:0046872">
    <property type="term" value="F:metal ion binding"/>
    <property type="evidence" value="ECO:0007669"/>
    <property type="project" value="UniProtKB-KW"/>
</dbReference>
<keyword evidence="7" id="KW-0378">Hydrolase</keyword>
<keyword evidence="4" id="KW-0479">Metal-binding</keyword>
<evidence type="ECO:0008006" key="16">
    <source>
        <dbReference type="Google" id="ProtNLM"/>
    </source>
</evidence>
<dbReference type="GO" id="GO:0031573">
    <property type="term" value="P:mitotic intra-S DNA damage checkpoint signaling"/>
    <property type="evidence" value="ECO:0007669"/>
    <property type="project" value="TreeGrafter"/>
</dbReference>
<evidence type="ECO:0000256" key="12">
    <source>
        <dbReference type="ARBA" id="ARBA00023254"/>
    </source>
</evidence>
<evidence type="ECO:0000256" key="2">
    <source>
        <dbReference type="ARBA" id="ARBA00004123"/>
    </source>
</evidence>
<dbReference type="GO" id="GO:0031297">
    <property type="term" value="P:replication fork processing"/>
    <property type="evidence" value="ECO:0007669"/>
    <property type="project" value="TreeGrafter"/>
</dbReference>
<keyword evidence="12" id="KW-0469">Meiosis</keyword>
<evidence type="ECO:0000256" key="1">
    <source>
        <dbReference type="ARBA" id="ARBA00001946"/>
    </source>
</evidence>
<evidence type="ECO:0000256" key="5">
    <source>
        <dbReference type="ARBA" id="ARBA00022759"/>
    </source>
</evidence>
<evidence type="ECO:0000256" key="9">
    <source>
        <dbReference type="ARBA" id="ARBA00023172"/>
    </source>
</evidence>
<evidence type="ECO:0000256" key="4">
    <source>
        <dbReference type="ARBA" id="ARBA00022723"/>
    </source>
</evidence>
<proteinExistence type="predicted"/>
<organism evidence="15">
    <name type="scientific">Timema douglasi</name>
    <name type="common">Walking stick</name>
    <dbReference type="NCBI Taxonomy" id="61478"/>
    <lineage>
        <taxon>Eukaryota</taxon>
        <taxon>Metazoa</taxon>
        <taxon>Ecdysozoa</taxon>
        <taxon>Arthropoda</taxon>
        <taxon>Hexapoda</taxon>
        <taxon>Insecta</taxon>
        <taxon>Pterygota</taxon>
        <taxon>Neoptera</taxon>
        <taxon>Polyneoptera</taxon>
        <taxon>Phasmatodea</taxon>
        <taxon>Timematodea</taxon>
        <taxon>Timematoidea</taxon>
        <taxon>Timematidae</taxon>
        <taxon>Timema</taxon>
    </lineage>
</organism>
<dbReference type="GO" id="GO:0008821">
    <property type="term" value="F:crossover junction DNA endonuclease activity"/>
    <property type="evidence" value="ECO:0007669"/>
    <property type="project" value="TreeGrafter"/>
</dbReference>
<evidence type="ECO:0000256" key="3">
    <source>
        <dbReference type="ARBA" id="ARBA00022722"/>
    </source>
</evidence>
<comment type="subcellular location">
    <subcellularLocation>
        <location evidence="2">Nucleus</location>
    </subcellularLocation>
</comment>
<comment type="cofactor">
    <cofactor evidence="1">
        <name>Mg(2+)</name>
        <dbReference type="ChEBI" id="CHEBI:18420"/>
    </cofactor>
</comment>
<feature type="coiled-coil region" evidence="13">
    <location>
        <begin position="141"/>
        <end position="168"/>
    </location>
</feature>
<gene>
    <name evidence="15" type="ORF">TDIB3V08_LOCUS9933</name>
</gene>
<keyword evidence="8" id="KW-0460">Magnesium</keyword>
<evidence type="ECO:0000256" key="10">
    <source>
        <dbReference type="ARBA" id="ARBA00023204"/>
    </source>
</evidence>
<dbReference type="PANTHER" id="PTHR21077">
    <property type="entry name" value="EME1 PROTEIN"/>
    <property type="match status" value="1"/>
</dbReference>
<reference evidence="15" key="1">
    <citation type="submission" date="2020-11" db="EMBL/GenBank/DDBJ databases">
        <authorList>
            <person name="Tran Van P."/>
        </authorList>
    </citation>
    <scope>NUCLEOTIDE SEQUENCE</scope>
</reference>
<sequence length="582" mass="66774">MAEEVILVSSDSSAPVSPSRQDFDDDTLIYSPHVSCQRDEVNLSGLLAADCGTERVFNREIDLQKPHTRVSRLANTYKSVHSLSDSEESDTSPRLNSDEEFPTIPWPCKTSPTFEKSRQASPPIKIKRFKGNAFEGKERLTKEEVKERRKIEKDLKRAEKEQNRVLKATTAEALRAYKPGECLKYIHVMLDQQLLTAEYGGELLVALQGAELQYNIQNQLVPLTVTWTREVRQHHMDENMKMRVSSELQEEGQLLIVRSWKEIINLAANKELCAHIQAIQTVLPSKTITLVVYGTDQYFRFQKKRKNCEMRGQVLGVNKLQNKPHHMSSVEEIPRVTRHLLEEVLAEVQLFTGCCVRLVESPPELGALVVYFTKAVAEMPFKPVCKDDAEHRQSMSLVLVPSMTQYLESRQSLVPGWLRLYSARTLRICPQHGVARIDDRDSCFHDRPHALLVLSLYSEDITTIWRCAHKQSRHLFSQQASCSTSAQHRPCIRALVLSKSFCLLERQQKDQTKLDWFALADSKDCVRVDKNGHGLQRLWRQQLCQFNLATLETAEAISSKYHSPQALIQRCELRWHNAFFIP</sequence>
<dbReference type="CDD" id="cd20083">
    <property type="entry name" value="XPF_nuclease_EME"/>
    <property type="match status" value="1"/>
</dbReference>
<dbReference type="GO" id="GO:0000712">
    <property type="term" value="P:resolution of meiotic recombination intermediates"/>
    <property type="evidence" value="ECO:0007669"/>
    <property type="project" value="TreeGrafter"/>
</dbReference>
<keyword evidence="13" id="KW-0175">Coiled coil</keyword>
<evidence type="ECO:0000256" key="7">
    <source>
        <dbReference type="ARBA" id="ARBA00022801"/>
    </source>
</evidence>
<keyword evidence="9" id="KW-0233">DNA recombination</keyword>
<dbReference type="GO" id="GO:0048476">
    <property type="term" value="C:Holliday junction resolvase complex"/>
    <property type="evidence" value="ECO:0007669"/>
    <property type="project" value="InterPro"/>
</dbReference>
<evidence type="ECO:0000256" key="14">
    <source>
        <dbReference type="SAM" id="MobiDB-lite"/>
    </source>
</evidence>
<evidence type="ECO:0000256" key="6">
    <source>
        <dbReference type="ARBA" id="ARBA00022763"/>
    </source>
</evidence>
<dbReference type="Gene3D" id="1.10.150.670">
    <property type="entry name" value="Crossover junction endonuclease EME1, DNA-binding domain"/>
    <property type="match status" value="1"/>
</dbReference>
<keyword evidence="10" id="KW-0234">DNA repair</keyword>
<evidence type="ECO:0000256" key="8">
    <source>
        <dbReference type="ARBA" id="ARBA00022842"/>
    </source>
</evidence>
<dbReference type="AlphaFoldDB" id="A0A7R8VSG5"/>
<dbReference type="PANTHER" id="PTHR21077:SF5">
    <property type="entry name" value="CROSSOVER JUNCTION ENDONUCLEASE MMS4"/>
    <property type="match status" value="1"/>
</dbReference>
<feature type="region of interest" description="Disordered" evidence="14">
    <location>
        <begin position="79"/>
        <end position="120"/>
    </location>
</feature>
<protein>
    <recommendedName>
        <fullName evidence="16">Crossover junction endonuclease EME1</fullName>
    </recommendedName>
</protein>
<dbReference type="InterPro" id="IPR033310">
    <property type="entry name" value="Mms4/EME1/EME2"/>
</dbReference>
<keyword evidence="5" id="KW-0255">Endonuclease</keyword>
<dbReference type="Pfam" id="PF21292">
    <property type="entry name" value="EME1-MUS81_C"/>
    <property type="match status" value="1"/>
</dbReference>
<evidence type="ECO:0000313" key="15">
    <source>
        <dbReference type="EMBL" id="CAD7203768.1"/>
    </source>
</evidence>
<dbReference type="InterPro" id="IPR047524">
    <property type="entry name" value="XPF_nuclease_EME1_plant/arthr"/>
</dbReference>
<evidence type="ECO:0000256" key="13">
    <source>
        <dbReference type="SAM" id="Coils"/>
    </source>
</evidence>
<evidence type="ECO:0000256" key="11">
    <source>
        <dbReference type="ARBA" id="ARBA00023242"/>
    </source>
</evidence>
<dbReference type="GO" id="GO:0006302">
    <property type="term" value="P:double-strand break repair"/>
    <property type="evidence" value="ECO:0007669"/>
    <property type="project" value="TreeGrafter"/>
</dbReference>
<keyword evidence="11" id="KW-0539">Nucleus</keyword>
<dbReference type="InterPro" id="IPR042530">
    <property type="entry name" value="EME1/EME2_C"/>
</dbReference>
<feature type="compositionally biased region" description="Low complexity" evidence="14">
    <location>
        <begin position="8"/>
        <end position="19"/>
    </location>
</feature>
<keyword evidence="6" id="KW-0227">DNA damage</keyword>
<accession>A0A7R8VSG5</accession>
<name>A0A7R8VSG5_TIMDO</name>
<keyword evidence="3" id="KW-0540">Nuclease</keyword>
<feature type="region of interest" description="Disordered" evidence="14">
    <location>
        <begin position="1"/>
        <end position="23"/>
    </location>
</feature>